<dbReference type="EMBL" id="FYEK01000071">
    <property type="protein sequence ID" value="SNB73710.1"/>
    <property type="molecule type" value="Genomic_DNA"/>
</dbReference>
<dbReference type="Gene3D" id="1.10.10.10">
    <property type="entry name" value="Winged helix-like DNA-binding domain superfamily/Winged helix DNA-binding domain"/>
    <property type="match status" value="1"/>
</dbReference>
<dbReference type="InParanoid" id="A0A212RML2"/>
<accession>A0A212RML2</accession>
<keyword evidence="3" id="KW-1185">Reference proteome</keyword>
<evidence type="ECO:0000313" key="3">
    <source>
        <dbReference type="Proteomes" id="UP000197025"/>
    </source>
</evidence>
<dbReference type="InterPro" id="IPR016032">
    <property type="entry name" value="Sig_transdc_resp-reg_C-effctor"/>
</dbReference>
<dbReference type="OrthoDB" id="1721221at2"/>
<gene>
    <name evidence="2" type="ORF">SAMN02746019_00019570</name>
</gene>
<proteinExistence type="predicted"/>
<dbReference type="InterPro" id="IPR036388">
    <property type="entry name" value="WH-like_DNA-bd_sf"/>
</dbReference>
<dbReference type="InterPro" id="IPR019092">
    <property type="entry name" value="SSO2081-like_dom"/>
</dbReference>
<dbReference type="GO" id="GO:0003677">
    <property type="term" value="F:DNA binding"/>
    <property type="evidence" value="ECO:0007669"/>
    <property type="project" value="InterPro"/>
</dbReference>
<sequence length="293" mass="33913">MEPRPASTMIATLGGQPQVITFALDALLSRGEQIVEVVVLHLAPQDPRTRHALERLDREFPNDFYAHARRSIRLRRVMLKDLRGPMLDITDERAAEAVRMQMMEILQAEKAQGRPLHVVLAGGRRLLALMLFLTAVVHLDYADRVWHLYTPRAFLERARDGRRMHARPEDGVRLIEVPFPRWGADFPAFRQLTSLQLGQIESPADRIGRCRQVWERLTPAQRRVLAEVVRCEHLLQVAEALRRSPKTVDSHLEAIKAICRETWGLSSDHRLSYRDLREWFRPFAPFMDLSTTR</sequence>
<dbReference type="AlphaFoldDB" id="A0A212RML2"/>
<organism evidence="2 3">
    <name type="scientific">Thermoflexus hugenholtzii JAD2</name>
    <dbReference type="NCBI Taxonomy" id="877466"/>
    <lineage>
        <taxon>Bacteria</taxon>
        <taxon>Bacillati</taxon>
        <taxon>Chloroflexota</taxon>
        <taxon>Thermoflexia</taxon>
        <taxon>Thermoflexales</taxon>
        <taxon>Thermoflexaceae</taxon>
        <taxon>Thermoflexus</taxon>
    </lineage>
</organism>
<feature type="domain" description="CRISPR system ring nuclease SSO2081-like" evidence="1">
    <location>
        <begin position="16"/>
        <end position="188"/>
    </location>
</feature>
<name>A0A212RML2_9CHLR</name>
<dbReference type="Proteomes" id="UP000197025">
    <property type="component" value="Unassembled WGS sequence"/>
</dbReference>
<reference evidence="3" key="1">
    <citation type="submission" date="2017-06" db="EMBL/GenBank/DDBJ databases">
        <authorList>
            <person name="Varghese N."/>
            <person name="Submissions S."/>
        </authorList>
    </citation>
    <scope>NUCLEOTIDE SEQUENCE [LARGE SCALE GENOMIC DNA]</scope>
    <source>
        <strain evidence="3">JAD2</strain>
    </source>
</reference>
<dbReference type="RefSeq" id="WP_088572207.1">
    <property type="nucleotide sequence ID" value="NZ_FYEK01000071.1"/>
</dbReference>
<dbReference type="GO" id="GO:0006355">
    <property type="term" value="P:regulation of DNA-templated transcription"/>
    <property type="evidence" value="ECO:0007669"/>
    <property type="project" value="InterPro"/>
</dbReference>
<protein>
    <submittedName>
        <fullName evidence="2">CRISPR-associated protein, Csx14 family</fullName>
    </submittedName>
</protein>
<dbReference type="Pfam" id="PF09623">
    <property type="entry name" value="Cas_NE0113"/>
    <property type="match status" value="1"/>
</dbReference>
<evidence type="ECO:0000313" key="2">
    <source>
        <dbReference type="EMBL" id="SNB73710.1"/>
    </source>
</evidence>
<evidence type="ECO:0000259" key="1">
    <source>
        <dbReference type="Pfam" id="PF09623"/>
    </source>
</evidence>
<dbReference type="SUPFAM" id="SSF46894">
    <property type="entry name" value="C-terminal effector domain of the bipartite response regulators"/>
    <property type="match status" value="1"/>
</dbReference>